<dbReference type="Proteomes" id="UP000237839">
    <property type="component" value="Unassembled WGS sequence"/>
</dbReference>
<sequence>MGYLKLRLEDEGDGSGELFVQFEQNGFSGHGSAWFNLKLLGEKAMEFKKYPLQNDRSAYISGGFWEESYPAKLKEELLHISAYPINQRGGVAIYVKVANRPFGSERESEPLSIAAAEIVTSYPRLEVFSNDLKNLLDGILDEVVLSTGRE</sequence>
<evidence type="ECO:0000313" key="2">
    <source>
        <dbReference type="Proteomes" id="UP000237839"/>
    </source>
</evidence>
<dbReference type="EMBL" id="PUGF01000011">
    <property type="protein sequence ID" value="PRC92727.1"/>
    <property type="molecule type" value="Genomic_DNA"/>
</dbReference>
<name>A0A2S9GYC4_9BURK</name>
<evidence type="ECO:0000313" key="1">
    <source>
        <dbReference type="EMBL" id="PRC92727.1"/>
    </source>
</evidence>
<dbReference type="OrthoDB" id="9153894at2"/>
<comment type="caution">
    <text evidence="1">The sequence shown here is derived from an EMBL/GenBank/DDBJ whole genome shotgun (WGS) entry which is preliminary data.</text>
</comment>
<accession>A0A2S9GYC4</accession>
<proteinExistence type="predicted"/>
<gene>
    <name evidence="1" type="ORF">S2091_2457</name>
</gene>
<dbReference type="AlphaFoldDB" id="A0A2S9GYC4"/>
<protein>
    <submittedName>
        <fullName evidence="1">Uncharacterized protein</fullName>
    </submittedName>
</protein>
<organism evidence="1 2">
    <name type="scientific">Solimicrobium silvestre</name>
    <dbReference type="NCBI Taxonomy" id="2099400"/>
    <lineage>
        <taxon>Bacteria</taxon>
        <taxon>Pseudomonadati</taxon>
        <taxon>Pseudomonadota</taxon>
        <taxon>Betaproteobacteria</taxon>
        <taxon>Burkholderiales</taxon>
        <taxon>Oxalobacteraceae</taxon>
        <taxon>Solimicrobium</taxon>
    </lineage>
</organism>
<keyword evidence="2" id="KW-1185">Reference proteome</keyword>
<reference evidence="1 2" key="1">
    <citation type="submission" date="2018-02" db="EMBL/GenBank/DDBJ databases">
        <title>Solimicrobium silvestre gen. nov., sp. nov., isolated from alpine forest soil.</title>
        <authorList>
            <person name="Margesin R."/>
            <person name="Albuquerque L."/>
            <person name="Zhang D.-C."/>
            <person name="Froufe H.J.C."/>
            <person name="Severino R."/>
            <person name="Roxo I."/>
            <person name="Egas C."/>
            <person name="Da Costa M.S."/>
        </authorList>
    </citation>
    <scope>NUCLEOTIDE SEQUENCE [LARGE SCALE GENOMIC DNA]</scope>
    <source>
        <strain evidence="1 2">S20-91</strain>
    </source>
</reference>
<dbReference type="RefSeq" id="WP_105532223.1">
    <property type="nucleotide sequence ID" value="NZ_PUGF01000011.1"/>
</dbReference>